<feature type="region of interest" description="Disordered" evidence="1">
    <location>
        <begin position="82"/>
        <end position="111"/>
    </location>
</feature>
<protein>
    <submittedName>
        <fullName evidence="2">Uncharacterized protein</fullName>
    </submittedName>
</protein>
<reference evidence="2" key="3">
    <citation type="submission" date="2015-02" db="UniProtKB">
        <authorList>
            <consortium name="EnsemblProtists"/>
        </authorList>
    </citation>
    <scope>IDENTIFICATION</scope>
    <source>
        <strain evidence="2">DAOM BR144</strain>
    </source>
</reference>
<sequence length="124" mass="13332">MSLEDLESAWIYEIQGEQLTDKMYSFGASPPTAAVNPTSSSTNISKTATRTGLWTALYPRKGVCMKVLAEQIGRTKQLEAARAMTPSATTNTILKPPGTASSGLRKKKPHFAGQKLNKVAVSSM</sequence>
<dbReference type="EMBL" id="GL376567">
    <property type="status" value="NOT_ANNOTATED_CDS"/>
    <property type="molecule type" value="Genomic_DNA"/>
</dbReference>
<proteinExistence type="predicted"/>
<reference evidence="3" key="1">
    <citation type="journal article" date="2010" name="Genome Biol.">
        <title>Genome sequence of the necrotrophic plant pathogen Pythium ultimum reveals original pathogenicity mechanisms and effector repertoire.</title>
        <authorList>
            <person name="Levesque C.A."/>
            <person name="Brouwer H."/>
            <person name="Cano L."/>
            <person name="Hamilton J.P."/>
            <person name="Holt C."/>
            <person name="Huitema E."/>
            <person name="Raffaele S."/>
            <person name="Robideau G.P."/>
            <person name="Thines M."/>
            <person name="Win J."/>
            <person name="Zerillo M.M."/>
            <person name="Beakes G.W."/>
            <person name="Boore J.L."/>
            <person name="Busam D."/>
            <person name="Dumas B."/>
            <person name="Ferriera S."/>
            <person name="Fuerstenberg S.I."/>
            <person name="Gachon C.M."/>
            <person name="Gaulin E."/>
            <person name="Govers F."/>
            <person name="Grenville-Briggs L."/>
            <person name="Horner N."/>
            <person name="Hostetler J."/>
            <person name="Jiang R.H."/>
            <person name="Johnson J."/>
            <person name="Krajaejun T."/>
            <person name="Lin H."/>
            <person name="Meijer H.J."/>
            <person name="Moore B."/>
            <person name="Morris P."/>
            <person name="Phuntmart V."/>
            <person name="Puiu D."/>
            <person name="Shetty J."/>
            <person name="Stajich J.E."/>
            <person name="Tripathy S."/>
            <person name="Wawra S."/>
            <person name="van West P."/>
            <person name="Whitty B.R."/>
            <person name="Coutinho P.M."/>
            <person name="Henrissat B."/>
            <person name="Martin F."/>
            <person name="Thomas P.D."/>
            <person name="Tyler B.M."/>
            <person name="De Vries R.P."/>
            <person name="Kamoun S."/>
            <person name="Yandell M."/>
            <person name="Tisserat N."/>
            <person name="Buell C.R."/>
        </authorList>
    </citation>
    <scope>NUCLEOTIDE SEQUENCE</scope>
    <source>
        <strain evidence="3">DAOM:BR144</strain>
    </source>
</reference>
<dbReference type="Proteomes" id="UP000019132">
    <property type="component" value="Unassembled WGS sequence"/>
</dbReference>
<organism evidence="2 3">
    <name type="scientific">Globisporangium ultimum (strain ATCC 200006 / CBS 805.95 / DAOM BR144)</name>
    <name type="common">Pythium ultimum</name>
    <dbReference type="NCBI Taxonomy" id="431595"/>
    <lineage>
        <taxon>Eukaryota</taxon>
        <taxon>Sar</taxon>
        <taxon>Stramenopiles</taxon>
        <taxon>Oomycota</taxon>
        <taxon>Peronosporomycetes</taxon>
        <taxon>Pythiales</taxon>
        <taxon>Pythiaceae</taxon>
        <taxon>Globisporangium</taxon>
    </lineage>
</organism>
<dbReference type="AlphaFoldDB" id="K3WGG1"/>
<dbReference type="EnsemblProtists" id="PYU1_T004052">
    <property type="protein sequence ID" value="PYU1_T004052"/>
    <property type="gene ID" value="PYU1_G004042"/>
</dbReference>
<dbReference type="HOGENOM" id="CLU_2008511_0_0_1"/>
<evidence type="ECO:0000313" key="3">
    <source>
        <dbReference type="Proteomes" id="UP000019132"/>
    </source>
</evidence>
<evidence type="ECO:0000313" key="2">
    <source>
        <dbReference type="EnsemblProtists" id="PYU1_T004052"/>
    </source>
</evidence>
<reference evidence="3" key="2">
    <citation type="submission" date="2010-04" db="EMBL/GenBank/DDBJ databases">
        <authorList>
            <person name="Buell R."/>
            <person name="Hamilton J."/>
            <person name="Hostetler J."/>
        </authorList>
    </citation>
    <scope>NUCLEOTIDE SEQUENCE [LARGE SCALE GENOMIC DNA]</scope>
    <source>
        <strain evidence="3">DAOM:BR144</strain>
    </source>
</reference>
<evidence type="ECO:0000256" key="1">
    <source>
        <dbReference type="SAM" id="MobiDB-lite"/>
    </source>
</evidence>
<dbReference type="InParanoid" id="K3WGG1"/>
<name>K3WGG1_GLOUD</name>
<accession>K3WGG1</accession>
<keyword evidence="3" id="KW-1185">Reference proteome</keyword>
<dbReference type="VEuPathDB" id="FungiDB:PYU1_G004042"/>